<dbReference type="Proteomes" id="UP001596189">
    <property type="component" value="Unassembled WGS sequence"/>
</dbReference>
<evidence type="ECO:0000256" key="1">
    <source>
        <dbReference type="SAM" id="Phobius"/>
    </source>
</evidence>
<feature type="transmembrane region" description="Helical" evidence="1">
    <location>
        <begin position="248"/>
        <end position="268"/>
    </location>
</feature>
<keyword evidence="1" id="KW-0812">Transmembrane</keyword>
<protein>
    <recommendedName>
        <fullName evidence="4">PH domain-containing protein</fullName>
    </recommendedName>
</protein>
<dbReference type="RefSeq" id="WP_345718310.1">
    <property type="nucleotide sequence ID" value="NZ_BAABFP010000008.1"/>
</dbReference>
<keyword evidence="1" id="KW-1133">Transmembrane helix</keyword>
<feature type="transmembrane region" description="Helical" evidence="1">
    <location>
        <begin position="34"/>
        <end position="55"/>
    </location>
</feature>
<keyword evidence="1" id="KW-0472">Membrane</keyword>
<feature type="transmembrane region" description="Helical" evidence="1">
    <location>
        <begin position="61"/>
        <end position="81"/>
    </location>
</feature>
<accession>A0ABW1JDP7</accession>
<dbReference type="EMBL" id="JBHSRD010000003">
    <property type="protein sequence ID" value="MFC6006838.1"/>
    <property type="molecule type" value="Genomic_DNA"/>
</dbReference>
<sequence>MTEGDKPRAGQYRSMTCGRGTAPAMARALVRARLLRPGPVGAVLLVGVLGALPLASDGYPTGAVVQGLVSAVVVAAVLVWATHRRLMRATLALCPAGATLAVDLADDVLRVRTAVGEGQSPYADIREPLLVQGHVVLPMRRVRSSITLPPGLLTAADVAWLRERIALAQAPDVAGQVVAGPVVAGPVELEPERVDPDVVGGAVVLTAEMLERAYPAVLRYRLLRGRVGLAVPLISIGLGVWVGDAIGWVPGAAVALLFAGSVLLAAALQTRRTWRRSARVGRRLRSRFDDTHLHLDVDGAEASLAYTAIRRCDVRGDVVVLATTTGLLQVLPRELVPDEAVRRLRAAQG</sequence>
<proteinExistence type="predicted"/>
<evidence type="ECO:0008006" key="4">
    <source>
        <dbReference type="Google" id="ProtNLM"/>
    </source>
</evidence>
<feature type="transmembrane region" description="Helical" evidence="1">
    <location>
        <begin position="222"/>
        <end position="242"/>
    </location>
</feature>
<keyword evidence="3" id="KW-1185">Reference proteome</keyword>
<gene>
    <name evidence="2" type="ORF">ACFQDO_06805</name>
</gene>
<reference evidence="3" key="1">
    <citation type="journal article" date="2019" name="Int. J. Syst. Evol. Microbiol.">
        <title>The Global Catalogue of Microorganisms (GCM) 10K type strain sequencing project: providing services to taxonomists for standard genome sequencing and annotation.</title>
        <authorList>
            <consortium name="The Broad Institute Genomics Platform"/>
            <consortium name="The Broad Institute Genome Sequencing Center for Infectious Disease"/>
            <person name="Wu L."/>
            <person name="Ma J."/>
        </authorList>
    </citation>
    <scope>NUCLEOTIDE SEQUENCE [LARGE SCALE GENOMIC DNA]</scope>
    <source>
        <strain evidence="3">KACC 14249</strain>
    </source>
</reference>
<organism evidence="2 3">
    <name type="scientific">Angustibacter luteus</name>
    <dbReference type="NCBI Taxonomy" id="658456"/>
    <lineage>
        <taxon>Bacteria</taxon>
        <taxon>Bacillati</taxon>
        <taxon>Actinomycetota</taxon>
        <taxon>Actinomycetes</taxon>
        <taxon>Kineosporiales</taxon>
        <taxon>Kineosporiaceae</taxon>
    </lineage>
</organism>
<evidence type="ECO:0000313" key="3">
    <source>
        <dbReference type="Proteomes" id="UP001596189"/>
    </source>
</evidence>
<comment type="caution">
    <text evidence="2">The sequence shown here is derived from an EMBL/GenBank/DDBJ whole genome shotgun (WGS) entry which is preliminary data.</text>
</comment>
<name>A0ABW1JDP7_9ACTN</name>
<evidence type="ECO:0000313" key="2">
    <source>
        <dbReference type="EMBL" id="MFC6006838.1"/>
    </source>
</evidence>